<proteinExistence type="predicted"/>
<dbReference type="AlphaFoldDB" id="A0A518BGZ8"/>
<gene>
    <name evidence="7" type="ORF">Pla133_13110</name>
</gene>
<evidence type="ECO:0000313" key="7">
    <source>
        <dbReference type="EMBL" id="QDU66245.1"/>
    </source>
</evidence>
<dbReference type="InterPro" id="IPR039552">
    <property type="entry name" value="IS66_C"/>
</dbReference>
<feature type="domain" description="Transposase IS66 zinc-finger binding" evidence="4">
    <location>
        <begin position="116"/>
        <end position="157"/>
    </location>
</feature>
<evidence type="ECO:0000259" key="5">
    <source>
        <dbReference type="Pfam" id="PF13007"/>
    </source>
</evidence>
<evidence type="ECO:0000259" key="4">
    <source>
        <dbReference type="Pfam" id="PF13005"/>
    </source>
</evidence>
<name>A0A518BGZ8_9BACT</name>
<evidence type="ECO:0000256" key="1">
    <source>
        <dbReference type="SAM" id="Coils"/>
    </source>
</evidence>
<dbReference type="Pfam" id="PF13817">
    <property type="entry name" value="DDE_Tnp_IS66_C"/>
    <property type="match status" value="1"/>
</dbReference>
<evidence type="ECO:0000256" key="2">
    <source>
        <dbReference type="SAM" id="MobiDB-lite"/>
    </source>
</evidence>
<dbReference type="Proteomes" id="UP000316921">
    <property type="component" value="Chromosome"/>
</dbReference>
<sequence length="528" mass="59495">MTPLTDIDEANAQLQTLYSTVEEQQRAIDAKSEEIAVLREQLAHLQRHLFGRRRETIDPNQLRLFETSQALLTKLEEEVAAMPRKPKREPAKGHGRAPFPEDLPRQTVTLDVPEADRSCPDCSGPLHEIGVEVTERGHLIPARFVVKRYERRKYACKDGHTVKVAPLPDGVIDGGKYEASVYAHVATSKYADHLPLNRIQSIFKRDGVHFARQTMWDLMVRLDEIVARPVLREMRRQLLEEEVLQADETPIAVQTEGQKGTRRGQLWAWRNVRGSPEEKVLADFWPDRSAKEPAAFLGDWSGTLLTDGYDGVNPVADRNGIVRAGCWAHARRKFVDALDSNQKKAAAVLRPIQRLFWIERAVVARAQRDGLELGGLAQLRATVRDRRSRHVLETIFEVVFALDEDASIGARGSLGKAARYVINQREPLTAMLRDGRLPIHNNDTERALRHVAVGRKNWGIFGSQRGGEVAARLYSLTMSCKLAEVPPDAYIEDVIQRVSTTPQERIAELTPWGWKARQAADVEAQANS</sequence>
<feature type="domain" description="Transposase IS66 C-terminal" evidence="6">
    <location>
        <begin position="475"/>
        <end position="512"/>
    </location>
</feature>
<dbReference type="Pfam" id="PF13005">
    <property type="entry name" value="zf-IS66"/>
    <property type="match status" value="1"/>
</dbReference>
<keyword evidence="8" id="KW-1185">Reference proteome</keyword>
<dbReference type="InterPro" id="IPR004291">
    <property type="entry name" value="Transposase_IS66_central"/>
</dbReference>
<evidence type="ECO:0000259" key="6">
    <source>
        <dbReference type="Pfam" id="PF13817"/>
    </source>
</evidence>
<evidence type="ECO:0000313" key="8">
    <source>
        <dbReference type="Proteomes" id="UP000316921"/>
    </source>
</evidence>
<dbReference type="PANTHER" id="PTHR33678">
    <property type="entry name" value="BLL1576 PROTEIN"/>
    <property type="match status" value="1"/>
</dbReference>
<accession>A0A518BGZ8</accession>
<dbReference type="NCBIfam" id="NF033517">
    <property type="entry name" value="transpos_IS66"/>
    <property type="match status" value="1"/>
</dbReference>
<feature type="coiled-coil region" evidence="1">
    <location>
        <begin position="7"/>
        <end position="48"/>
    </location>
</feature>
<dbReference type="Pfam" id="PF03050">
    <property type="entry name" value="DDE_Tnp_IS66"/>
    <property type="match status" value="1"/>
</dbReference>
<dbReference type="InterPro" id="IPR024463">
    <property type="entry name" value="Transposase_TnpC_homeodom"/>
</dbReference>
<dbReference type="InterPro" id="IPR024474">
    <property type="entry name" value="Znf_dom_IS66"/>
</dbReference>
<feature type="domain" description="Transposase TnpC homeodomain" evidence="5">
    <location>
        <begin position="38"/>
        <end position="108"/>
    </location>
</feature>
<reference evidence="7 8" key="1">
    <citation type="submission" date="2019-02" db="EMBL/GenBank/DDBJ databases">
        <title>Deep-cultivation of Planctomycetes and their phenomic and genomic characterization uncovers novel biology.</title>
        <authorList>
            <person name="Wiegand S."/>
            <person name="Jogler M."/>
            <person name="Boedeker C."/>
            <person name="Pinto D."/>
            <person name="Vollmers J."/>
            <person name="Rivas-Marin E."/>
            <person name="Kohn T."/>
            <person name="Peeters S.H."/>
            <person name="Heuer A."/>
            <person name="Rast P."/>
            <person name="Oberbeckmann S."/>
            <person name="Bunk B."/>
            <person name="Jeske O."/>
            <person name="Meyerdierks A."/>
            <person name="Storesund J.E."/>
            <person name="Kallscheuer N."/>
            <person name="Luecker S."/>
            <person name="Lage O.M."/>
            <person name="Pohl T."/>
            <person name="Merkel B.J."/>
            <person name="Hornburger P."/>
            <person name="Mueller R.-W."/>
            <person name="Bruemmer F."/>
            <person name="Labrenz M."/>
            <person name="Spormann A.M."/>
            <person name="Op den Camp H."/>
            <person name="Overmann J."/>
            <person name="Amann R."/>
            <person name="Jetten M.S.M."/>
            <person name="Mascher T."/>
            <person name="Medema M.H."/>
            <person name="Devos D.P."/>
            <person name="Kaster A.-K."/>
            <person name="Ovreas L."/>
            <person name="Rohde M."/>
            <person name="Galperin M.Y."/>
            <person name="Jogler C."/>
        </authorList>
    </citation>
    <scope>NUCLEOTIDE SEQUENCE [LARGE SCALE GENOMIC DNA]</scope>
    <source>
        <strain evidence="7 8">Pla133</strain>
    </source>
</reference>
<dbReference type="Pfam" id="PF13007">
    <property type="entry name" value="LZ_Tnp_IS66"/>
    <property type="match status" value="1"/>
</dbReference>
<dbReference type="RefSeq" id="WP_145063606.1">
    <property type="nucleotide sequence ID" value="NZ_CP036287.1"/>
</dbReference>
<dbReference type="EMBL" id="CP036287">
    <property type="protein sequence ID" value="QDU66245.1"/>
    <property type="molecule type" value="Genomic_DNA"/>
</dbReference>
<dbReference type="InterPro" id="IPR052344">
    <property type="entry name" value="Transposase-related"/>
</dbReference>
<feature type="domain" description="Transposase IS66 central" evidence="3">
    <location>
        <begin position="175"/>
        <end position="468"/>
    </location>
</feature>
<protein>
    <submittedName>
        <fullName evidence="7">Transposase IS66 family protein</fullName>
    </submittedName>
</protein>
<dbReference type="PANTHER" id="PTHR33678:SF1">
    <property type="entry name" value="BLL1576 PROTEIN"/>
    <property type="match status" value="1"/>
</dbReference>
<organism evidence="7 8">
    <name type="scientific">Engelhardtia mirabilis</name>
    <dbReference type="NCBI Taxonomy" id="2528011"/>
    <lineage>
        <taxon>Bacteria</taxon>
        <taxon>Pseudomonadati</taxon>
        <taxon>Planctomycetota</taxon>
        <taxon>Planctomycetia</taxon>
        <taxon>Planctomycetia incertae sedis</taxon>
        <taxon>Engelhardtia</taxon>
    </lineage>
</organism>
<feature type="region of interest" description="Disordered" evidence="2">
    <location>
        <begin position="81"/>
        <end position="103"/>
    </location>
</feature>
<keyword evidence="1" id="KW-0175">Coiled coil</keyword>
<dbReference type="KEGG" id="pbap:Pla133_13110"/>
<evidence type="ECO:0000259" key="3">
    <source>
        <dbReference type="Pfam" id="PF03050"/>
    </source>
</evidence>